<organism evidence="1 2">
    <name type="scientific">Rangifer tarandus platyrhynchus</name>
    <name type="common">Svalbard reindeer</name>
    <dbReference type="NCBI Taxonomy" id="3082113"/>
    <lineage>
        <taxon>Eukaryota</taxon>
        <taxon>Metazoa</taxon>
        <taxon>Chordata</taxon>
        <taxon>Craniata</taxon>
        <taxon>Vertebrata</taxon>
        <taxon>Euteleostomi</taxon>
        <taxon>Mammalia</taxon>
        <taxon>Eutheria</taxon>
        <taxon>Laurasiatheria</taxon>
        <taxon>Artiodactyla</taxon>
        <taxon>Ruminantia</taxon>
        <taxon>Pecora</taxon>
        <taxon>Cervidae</taxon>
        <taxon>Odocoileinae</taxon>
        <taxon>Rangifer</taxon>
    </lineage>
</organism>
<evidence type="ECO:0000313" key="1">
    <source>
        <dbReference type="EMBL" id="CAI9706675.1"/>
    </source>
</evidence>
<evidence type="ECO:0000313" key="2">
    <source>
        <dbReference type="Proteomes" id="UP001162501"/>
    </source>
</evidence>
<protein>
    <submittedName>
        <fullName evidence="1">Uncharacterized protein</fullName>
    </submittedName>
</protein>
<dbReference type="EMBL" id="OX596087">
    <property type="protein sequence ID" value="CAI9706675.1"/>
    <property type="molecule type" value="Genomic_DNA"/>
</dbReference>
<dbReference type="Proteomes" id="UP001162501">
    <property type="component" value="Chromosome 3"/>
</dbReference>
<accession>A0ACB0F178</accession>
<sequence>MQSLARGEAEISGKGNQEEAEASDGRFHQPQSRGATFGSRTRDGALCPLLCRLCQPPSCQHQAGLPGSASSTLRSVRKFSSSVCPDQQLSMSAFTGVLGTLLGFGNRDERKLKKGEERESEGNSLTLINPCHETSIVILWSQETGSESQVQGYLRAEAPPQPGYHTRIRQEKEKPKGKAVEGMAVEGGKRDRVTDRGGHPELPGTLGSVSPRQHGRGHTRKFKSLGPTRGRGEQRPGPSRGGETSLPELARWPALCTAGATSHILGVRTRQPARAHRATERAQPGTESAPPGLAGAPQGDNGTRPASLPARRQNALLTVHLGGASASREAASPAASPRRRRPFIHSRVGGWRRAAEAGAERETERVRERELGSNARGQGPGAARPFSSRG</sequence>
<name>A0ACB0F178_RANTA</name>
<proteinExistence type="predicted"/>
<gene>
    <name evidence="1" type="ORF">MRATA1EN3_LOCUS17888</name>
</gene>
<reference evidence="1" key="1">
    <citation type="submission" date="2023-05" db="EMBL/GenBank/DDBJ databases">
        <authorList>
            <consortium name="ELIXIR-Norway"/>
        </authorList>
    </citation>
    <scope>NUCLEOTIDE SEQUENCE</scope>
</reference>